<proteinExistence type="predicted"/>
<organism evidence="1 2">
    <name type="scientific">Cytobacillus stercorigallinarum</name>
    <dbReference type="NCBI Taxonomy" id="2762240"/>
    <lineage>
        <taxon>Bacteria</taxon>
        <taxon>Bacillati</taxon>
        <taxon>Bacillota</taxon>
        <taxon>Bacilli</taxon>
        <taxon>Bacillales</taxon>
        <taxon>Bacillaceae</taxon>
        <taxon>Cytobacillus</taxon>
    </lineage>
</organism>
<dbReference type="EMBL" id="JACSQT010000003">
    <property type="protein sequence ID" value="MBD7937276.1"/>
    <property type="molecule type" value="Genomic_DNA"/>
</dbReference>
<dbReference type="Proteomes" id="UP000657931">
    <property type="component" value="Unassembled WGS sequence"/>
</dbReference>
<name>A0ABR8QP21_9BACI</name>
<evidence type="ECO:0000313" key="1">
    <source>
        <dbReference type="EMBL" id="MBD7937276.1"/>
    </source>
</evidence>
<reference evidence="1 2" key="1">
    <citation type="submission" date="2020-08" db="EMBL/GenBank/DDBJ databases">
        <title>A Genomic Blueprint of the Chicken Gut Microbiome.</title>
        <authorList>
            <person name="Gilroy R."/>
            <person name="Ravi A."/>
            <person name="Getino M."/>
            <person name="Pursley I."/>
            <person name="Horton D.L."/>
            <person name="Alikhan N.-F."/>
            <person name="Baker D."/>
            <person name="Gharbi K."/>
            <person name="Hall N."/>
            <person name="Watson M."/>
            <person name="Adriaenssens E.M."/>
            <person name="Foster-Nyarko E."/>
            <person name="Jarju S."/>
            <person name="Secka A."/>
            <person name="Antonio M."/>
            <person name="Oren A."/>
            <person name="Chaudhuri R."/>
            <person name="La Ragione R.M."/>
            <person name="Hildebrand F."/>
            <person name="Pallen M.J."/>
        </authorList>
    </citation>
    <scope>NUCLEOTIDE SEQUENCE [LARGE SCALE GENOMIC DNA]</scope>
    <source>
        <strain evidence="1 2">Sa5YUA1</strain>
    </source>
</reference>
<evidence type="ECO:0008006" key="3">
    <source>
        <dbReference type="Google" id="ProtNLM"/>
    </source>
</evidence>
<comment type="caution">
    <text evidence="1">The sequence shown here is derived from an EMBL/GenBank/DDBJ whole genome shotgun (WGS) entry which is preliminary data.</text>
</comment>
<keyword evidence="2" id="KW-1185">Reference proteome</keyword>
<dbReference type="RefSeq" id="WP_191813328.1">
    <property type="nucleotide sequence ID" value="NZ_JACSQT010000003.1"/>
</dbReference>
<evidence type="ECO:0000313" key="2">
    <source>
        <dbReference type="Proteomes" id="UP000657931"/>
    </source>
</evidence>
<sequence length="58" mass="7005">MSVEMFRIGEKVSIKKTKEQVIISKSQYVKNMKRYSYVVDKYPGTFFFEEELMKNEKN</sequence>
<accession>A0ABR8QP21</accession>
<protein>
    <recommendedName>
        <fullName evidence="3">DUF2187 domain-containing protein</fullName>
    </recommendedName>
</protein>
<gene>
    <name evidence="1" type="ORF">H9655_09545</name>
</gene>